<feature type="transmembrane region" description="Helical" evidence="5">
    <location>
        <begin position="24"/>
        <end position="45"/>
    </location>
</feature>
<dbReference type="PROSITE" id="PS50801">
    <property type="entry name" value="STAS"/>
    <property type="match status" value="1"/>
</dbReference>
<feature type="transmembrane region" description="Helical" evidence="5">
    <location>
        <begin position="301"/>
        <end position="319"/>
    </location>
</feature>
<dbReference type="InterPro" id="IPR011547">
    <property type="entry name" value="SLC26A/SulP_dom"/>
</dbReference>
<organism evidence="7 8">
    <name type="scientific">Halomicronema hongdechloris C2206</name>
    <dbReference type="NCBI Taxonomy" id="1641165"/>
    <lineage>
        <taxon>Bacteria</taxon>
        <taxon>Bacillati</taxon>
        <taxon>Cyanobacteriota</taxon>
        <taxon>Cyanophyceae</taxon>
        <taxon>Nodosilineales</taxon>
        <taxon>Nodosilineaceae</taxon>
        <taxon>Halomicronema</taxon>
    </lineage>
</organism>
<dbReference type="CDD" id="cd07042">
    <property type="entry name" value="STAS_SulP_like_sulfate_transporter"/>
    <property type="match status" value="1"/>
</dbReference>
<feature type="transmembrane region" description="Helical" evidence="5">
    <location>
        <begin position="149"/>
        <end position="167"/>
    </location>
</feature>
<dbReference type="KEGG" id="hhg:XM38_031830"/>
<dbReference type="AlphaFoldDB" id="A0A1Z3HPK0"/>
<dbReference type="InterPro" id="IPR036513">
    <property type="entry name" value="STAS_dom_sf"/>
</dbReference>
<comment type="subcellular location">
    <subcellularLocation>
        <location evidence="1">Membrane</location>
        <topology evidence="1">Multi-pass membrane protein</topology>
    </subcellularLocation>
</comment>
<feature type="transmembrane region" description="Helical" evidence="5">
    <location>
        <begin position="51"/>
        <end position="67"/>
    </location>
</feature>
<dbReference type="Gene3D" id="3.30.750.24">
    <property type="entry name" value="STAS domain"/>
    <property type="match status" value="1"/>
</dbReference>
<dbReference type="STRING" id="1641165.XM38_00095"/>
<accession>A0A1Z3HPK0</accession>
<feature type="transmembrane region" description="Helical" evidence="5">
    <location>
        <begin position="225"/>
        <end position="247"/>
    </location>
</feature>
<evidence type="ECO:0000259" key="6">
    <source>
        <dbReference type="PROSITE" id="PS50801"/>
    </source>
</evidence>
<dbReference type="SUPFAM" id="SSF52091">
    <property type="entry name" value="SpoIIaa-like"/>
    <property type="match status" value="1"/>
</dbReference>
<dbReference type="PANTHER" id="PTHR43310:SF1">
    <property type="entry name" value="SULFATE TRANSPORTER YBAR-RELATED"/>
    <property type="match status" value="1"/>
</dbReference>
<feature type="transmembrane region" description="Helical" evidence="5">
    <location>
        <begin position="267"/>
        <end position="289"/>
    </location>
</feature>
<evidence type="ECO:0000256" key="4">
    <source>
        <dbReference type="ARBA" id="ARBA00023136"/>
    </source>
</evidence>
<evidence type="ECO:0000256" key="1">
    <source>
        <dbReference type="ARBA" id="ARBA00004141"/>
    </source>
</evidence>
<dbReference type="Proteomes" id="UP000191901">
    <property type="component" value="Chromosome"/>
</dbReference>
<dbReference type="Pfam" id="PF00916">
    <property type="entry name" value="Sulfate_transp"/>
    <property type="match status" value="1"/>
</dbReference>
<keyword evidence="2 5" id="KW-0812">Transmembrane</keyword>
<feature type="transmembrane region" description="Helical" evidence="5">
    <location>
        <begin position="356"/>
        <end position="386"/>
    </location>
</feature>
<dbReference type="PANTHER" id="PTHR43310">
    <property type="entry name" value="SULFATE TRANSPORTER YBAR-RELATED"/>
    <property type="match status" value="1"/>
</dbReference>
<dbReference type="OrthoDB" id="9771198at2"/>
<protein>
    <submittedName>
        <fullName evidence="7">Sodium-independent anion transporter</fullName>
    </submittedName>
</protein>
<dbReference type="RefSeq" id="WP_080804792.1">
    <property type="nucleotide sequence ID" value="NZ_CP021983.2"/>
</dbReference>
<dbReference type="GO" id="GO:0016020">
    <property type="term" value="C:membrane"/>
    <property type="evidence" value="ECO:0007669"/>
    <property type="project" value="UniProtKB-SubCell"/>
</dbReference>
<dbReference type="InterPro" id="IPR002645">
    <property type="entry name" value="STAS_dom"/>
</dbReference>
<evidence type="ECO:0000256" key="2">
    <source>
        <dbReference type="ARBA" id="ARBA00022692"/>
    </source>
</evidence>
<keyword evidence="3 5" id="KW-1133">Transmembrane helix</keyword>
<evidence type="ECO:0000256" key="5">
    <source>
        <dbReference type="SAM" id="Phobius"/>
    </source>
</evidence>
<keyword evidence="4 5" id="KW-0472">Membrane</keyword>
<keyword evidence="8" id="KW-1185">Reference proteome</keyword>
<feature type="transmembrane region" description="Helical" evidence="5">
    <location>
        <begin position="94"/>
        <end position="113"/>
    </location>
</feature>
<evidence type="ECO:0000256" key="3">
    <source>
        <dbReference type="ARBA" id="ARBA00022989"/>
    </source>
</evidence>
<dbReference type="InterPro" id="IPR052706">
    <property type="entry name" value="Membrane-Transporter-like"/>
</dbReference>
<evidence type="ECO:0000313" key="7">
    <source>
        <dbReference type="EMBL" id="ASC72228.1"/>
    </source>
</evidence>
<evidence type="ECO:0000313" key="8">
    <source>
        <dbReference type="Proteomes" id="UP000191901"/>
    </source>
</evidence>
<sequence>MTTTTWTNATQLRRDWFSNVSRDLLAGAVVALALIPEAIAFSIIAGVDPKVGLYASFIIAVVTAFVGGRPGLISAATGAMALLMVYLVKDYGVQYLFAATILTGMLQVIFGLLKLGKQMKFVPRAVMVGFVNALAILIFMAQLPQLSGASWVVYAMMATGLGIIYLLPRLTQLVPSPLVAIVVLTGASMTLGLDVPTVGDMGELPTTPPGLMLPQVPLTLETLQIIFPVSATLAIVGLLESLLTASLVDELTDTPSDKNQEAKGQGIANIITGFFGGMAGCAMIGQSVINIQSGGRKRLSTLAAGVFLLFFILVLGHWVSQIPMAALVAVMIMVSIGTFNWSSIKNIRRVPRSETAVMVTTVVITVVSHNLAIGVVIGIALSTVFFSRKIAQVVFVDTVLSSDGSERTYKVAGQLFFVSVEEFLSAFDFEEELERVTVDLSHAHVWDQAAVNAIDKVVLKFRRHGADVELLGVNEASQSLLNRLAIHNEPDALEKLANH</sequence>
<dbReference type="Pfam" id="PF01740">
    <property type="entry name" value="STAS"/>
    <property type="match status" value="1"/>
</dbReference>
<feature type="transmembrane region" description="Helical" evidence="5">
    <location>
        <begin position="325"/>
        <end position="344"/>
    </location>
</feature>
<dbReference type="EMBL" id="CP021983">
    <property type="protein sequence ID" value="ASC72228.1"/>
    <property type="molecule type" value="Genomic_DNA"/>
</dbReference>
<name>A0A1Z3HPK0_9CYAN</name>
<feature type="transmembrane region" description="Helical" evidence="5">
    <location>
        <begin position="125"/>
        <end position="143"/>
    </location>
</feature>
<gene>
    <name evidence="7" type="ORF">XM38_031830</name>
</gene>
<feature type="domain" description="STAS" evidence="6">
    <location>
        <begin position="409"/>
        <end position="499"/>
    </location>
</feature>
<reference evidence="7 8" key="1">
    <citation type="journal article" date="2016" name="Biochim. Biophys. Acta">
        <title>Characterization of red-shifted phycobilisomes isolated from the chlorophyll f-containing cyanobacterium Halomicronema hongdechloris.</title>
        <authorList>
            <person name="Li Y."/>
            <person name="Lin Y."/>
            <person name="Garvey C.J."/>
            <person name="Birch D."/>
            <person name="Corkery R.W."/>
            <person name="Loughlin P.C."/>
            <person name="Scheer H."/>
            <person name="Willows R.D."/>
            <person name="Chen M."/>
        </authorList>
    </citation>
    <scope>NUCLEOTIDE SEQUENCE [LARGE SCALE GENOMIC DNA]</scope>
    <source>
        <strain evidence="7 8">C2206</strain>
    </source>
</reference>
<proteinExistence type="predicted"/>